<gene>
    <name evidence="1" type="ORF">N7U66_18810</name>
</gene>
<sequence length="118" mass="13706">MFYITNPSSENYIEFSRSEFSIKKIQDQQNKGEKIGIPDYSSFVNTIDVLPEFTTIACNKLVVNFKETKTDFFKISRVPYISGYFVSERLKNAIEEKGFTGMAFKEIGEIDKRIEVIY</sequence>
<accession>A0A9E8MVU0</accession>
<evidence type="ECO:0000313" key="1">
    <source>
        <dbReference type="EMBL" id="WAC01885.1"/>
    </source>
</evidence>
<dbReference type="AlphaFoldDB" id="A0A9E8MVU0"/>
<proteinExistence type="predicted"/>
<dbReference type="Proteomes" id="UP001164705">
    <property type="component" value="Chromosome"/>
</dbReference>
<reference evidence="1" key="1">
    <citation type="submission" date="2022-11" db="EMBL/GenBank/DDBJ databases">
        <title>Lacinutrix neustonica HL-RS19T sp. nov., isolated from the surface microlayer sample of brackish Lake Shihwa.</title>
        <authorList>
            <person name="Choi J.Y."/>
            <person name="Hwang C.Y."/>
        </authorList>
    </citation>
    <scope>NUCLEOTIDE SEQUENCE</scope>
    <source>
        <strain evidence="1">HL-RS19</strain>
    </source>
</reference>
<evidence type="ECO:0000313" key="2">
    <source>
        <dbReference type="Proteomes" id="UP001164705"/>
    </source>
</evidence>
<name>A0A9E8MVU0_9FLAO</name>
<dbReference type="KEGG" id="lnu:N7U66_18810"/>
<keyword evidence="2" id="KW-1185">Reference proteome</keyword>
<protein>
    <submittedName>
        <fullName evidence="1">Uncharacterized protein</fullName>
    </submittedName>
</protein>
<dbReference type="RefSeq" id="WP_267676483.1">
    <property type="nucleotide sequence ID" value="NZ_CP113088.1"/>
</dbReference>
<dbReference type="EMBL" id="CP113088">
    <property type="protein sequence ID" value="WAC01885.1"/>
    <property type="molecule type" value="Genomic_DNA"/>
</dbReference>
<organism evidence="1 2">
    <name type="scientific">Lacinutrix neustonica</name>
    <dbReference type="NCBI Taxonomy" id="2980107"/>
    <lineage>
        <taxon>Bacteria</taxon>
        <taxon>Pseudomonadati</taxon>
        <taxon>Bacteroidota</taxon>
        <taxon>Flavobacteriia</taxon>
        <taxon>Flavobacteriales</taxon>
        <taxon>Flavobacteriaceae</taxon>
        <taxon>Lacinutrix</taxon>
    </lineage>
</organism>